<reference evidence="3 4" key="1">
    <citation type="submission" date="2015-01" db="EMBL/GenBank/DDBJ databases">
        <title>Genome Sequence of Magnetospirillum magnetotacticum Strain MS-1.</title>
        <authorList>
            <person name="Marinov G.K."/>
            <person name="Smalley M.D."/>
            <person name="DeSalvo G."/>
        </authorList>
    </citation>
    <scope>NUCLEOTIDE SEQUENCE [LARGE SCALE GENOMIC DNA]</scope>
    <source>
        <strain evidence="3 4">MS-1</strain>
    </source>
</reference>
<dbReference type="InterPro" id="IPR013630">
    <property type="entry name" value="Methyltransf_Zn-bd_dom_put"/>
</dbReference>
<dbReference type="Gene3D" id="3.40.50.150">
    <property type="entry name" value="Vaccinia Virus protein VP39"/>
    <property type="match status" value="1"/>
</dbReference>
<keyword evidence="3" id="KW-0489">Methyltransferase</keyword>
<dbReference type="AlphaFoldDB" id="A0A0C2YRK0"/>
<name>A0A0C2YRK0_PARME</name>
<dbReference type="OrthoDB" id="9815644at2"/>
<dbReference type="RefSeq" id="WP_009871272.1">
    <property type="nucleotide sequence ID" value="NZ_JXSL01000030.1"/>
</dbReference>
<keyword evidence="4" id="KW-1185">Reference proteome</keyword>
<dbReference type="Gene3D" id="6.20.50.110">
    <property type="entry name" value="Methyltransferase, zinc-binding domain"/>
    <property type="match status" value="1"/>
</dbReference>
<proteinExistence type="predicted"/>
<evidence type="ECO:0000313" key="4">
    <source>
        <dbReference type="Proteomes" id="UP000031971"/>
    </source>
</evidence>
<dbReference type="Gene3D" id="3.40.50.720">
    <property type="entry name" value="NAD(P)-binding Rossmann-like Domain"/>
    <property type="match status" value="1"/>
</dbReference>
<dbReference type="CDD" id="cd02440">
    <property type="entry name" value="AdoMet_MTases"/>
    <property type="match status" value="1"/>
</dbReference>
<organism evidence="3 4">
    <name type="scientific">Paramagnetospirillum magnetotacticum MS-1</name>
    <dbReference type="NCBI Taxonomy" id="272627"/>
    <lineage>
        <taxon>Bacteria</taxon>
        <taxon>Pseudomonadati</taxon>
        <taxon>Pseudomonadota</taxon>
        <taxon>Alphaproteobacteria</taxon>
        <taxon>Rhodospirillales</taxon>
        <taxon>Magnetospirillaceae</taxon>
        <taxon>Paramagnetospirillum</taxon>
    </lineage>
</organism>
<dbReference type="STRING" id="272627.CCC_00819"/>
<dbReference type="GO" id="GO:0008168">
    <property type="term" value="F:methyltransferase activity"/>
    <property type="evidence" value="ECO:0007669"/>
    <property type="project" value="UniProtKB-KW"/>
</dbReference>
<feature type="domain" description="C-methyltransferase" evidence="2">
    <location>
        <begin position="244"/>
        <end position="401"/>
    </location>
</feature>
<comment type="caution">
    <text evidence="3">The sequence shown here is derived from an EMBL/GenBank/DDBJ whole genome shotgun (WGS) entry which is preliminary data.</text>
</comment>
<dbReference type="Pfam" id="PF13489">
    <property type="entry name" value="Methyltransf_23"/>
    <property type="match status" value="1"/>
</dbReference>
<accession>A0A0C2YRK0</accession>
<dbReference type="Pfam" id="PF08421">
    <property type="entry name" value="Methyltransf_13"/>
    <property type="match status" value="1"/>
</dbReference>
<dbReference type="PANTHER" id="PTHR43861:SF5">
    <property type="entry name" value="BLL5978 PROTEIN"/>
    <property type="match status" value="1"/>
</dbReference>
<gene>
    <name evidence="3" type="ORF">CCC_00819</name>
</gene>
<evidence type="ECO:0000259" key="2">
    <source>
        <dbReference type="Pfam" id="PF08484"/>
    </source>
</evidence>
<dbReference type="GO" id="GO:0032259">
    <property type="term" value="P:methylation"/>
    <property type="evidence" value="ECO:0007669"/>
    <property type="project" value="UniProtKB-KW"/>
</dbReference>
<feature type="domain" description="Methyltransferase putative zinc binding" evidence="1">
    <location>
        <begin position="4"/>
        <end position="65"/>
    </location>
</feature>
<dbReference type="SUPFAM" id="SSF53335">
    <property type="entry name" value="S-adenosyl-L-methionine-dependent methyltransferases"/>
    <property type="match status" value="1"/>
</dbReference>
<sequence>MTVCIACGSTKVEPFLDLHETTLANKFLAPEEIGAVEPRHPLVVGFCPECSHVQLTHLVPPAAMFEDYLYISSLSKTLVGHLHGLAATVIERFKLGADDLFIDVGCNDGTLLSEAKRRGVRILGIDPAKNLAPLAKKNGVDTLVAFFGTETAAKVVAEHGKASVVTATNVFPHIPVLDDLVKGLDVVLKPGGVFVAEAHYLGDLLDACAFDTVYHEHCSYWSLHAAQYMFQRHGFEVVDIQRLPIHHGQLRLFAMRKGEGQPTAAVATLLAEEVKRGMTGIECYRAFAKRVEAIREELHAAFAGFKAAGKTVVGYGAPAKGNTLLSYIGFGPEQLAYIADKSPLKQGRVTPGTHIPVVGPERLLADQPDYVLLLAWNFADEILVEQAEYRARGGKFILPVPEVKIV</sequence>
<dbReference type="InterPro" id="IPR038576">
    <property type="entry name" value="Methyltransf_Zn-bd_dom_put_sf"/>
</dbReference>
<dbReference type="Gene3D" id="6.10.250.3100">
    <property type="match status" value="1"/>
</dbReference>
<dbReference type="PANTHER" id="PTHR43861">
    <property type="entry name" value="TRANS-ACONITATE 2-METHYLTRANSFERASE-RELATED"/>
    <property type="match status" value="1"/>
</dbReference>
<dbReference type="Pfam" id="PF08484">
    <property type="entry name" value="Methyltransf_14"/>
    <property type="match status" value="1"/>
</dbReference>
<dbReference type="InterPro" id="IPR029063">
    <property type="entry name" value="SAM-dependent_MTases_sf"/>
</dbReference>
<evidence type="ECO:0000259" key="1">
    <source>
        <dbReference type="Pfam" id="PF08421"/>
    </source>
</evidence>
<evidence type="ECO:0000313" key="3">
    <source>
        <dbReference type="EMBL" id="KIL97758.1"/>
    </source>
</evidence>
<keyword evidence="3" id="KW-0808">Transferase</keyword>
<protein>
    <submittedName>
        <fullName evidence="3">Putative methyltransferase</fullName>
    </submittedName>
</protein>
<dbReference type="Proteomes" id="UP000031971">
    <property type="component" value="Unassembled WGS sequence"/>
</dbReference>
<dbReference type="InterPro" id="IPR013691">
    <property type="entry name" value="MeTrfase_14"/>
</dbReference>
<dbReference type="EMBL" id="JXSL01000030">
    <property type="protein sequence ID" value="KIL97758.1"/>
    <property type="molecule type" value="Genomic_DNA"/>
</dbReference>